<evidence type="ECO:0000313" key="4">
    <source>
        <dbReference type="EMBL" id="KAF4347812.1"/>
    </source>
</evidence>
<dbReference type="Gene3D" id="1.10.420.10">
    <property type="entry name" value="Peroxidase, domain 2"/>
    <property type="match status" value="1"/>
</dbReference>
<name>A0A7J6DP06_CANSA</name>
<dbReference type="GO" id="GO:0020037">
    <property type="term" value="F:heme binding"/>
    <property type="evidence" value="ECO:0007669"/>
    <property type="project" value="InterPro"/>
</dbReference>
<dbReference type="GO" id="GO:0000302">
    <property type="term" value="P:response to reactive oxygen species"/>
    <property type="evidence" value="ECO:0007669"/>
    <property type="project" value="TreeGrafter"/>
</dbReference>
<dbReference type="GO" id="GO:0004601">
    <property type="term" value="F:peroxidase activity"/>
    <property type="evidence" value="ECO:0007669"/>
    <property type="project" value="InterPro"/>
</dbReference>
<dbReference type="InterPro" id="IPR010255">
    <property type="entry name" value="Haem_peroxidase_sf"/>
</dbReference>
<dbReference type="PANTHER" id="PTHR31356">
    <property type="entry name" value="THYLAKOID LUMENAL 29 KDA PROTEIN, CHLOROPLASTIC-RELATED"/>
    <property type="match status" value="1"/>
</dbReference>
<dbReference type="SUPFAM" id="SSF48113">
    <property type="entry name" value="Heme-dependent peroxidases"/>
    <property type="match status" value="1"/>
</dbReference>
<dbReference type="Proteomes" id="UP000583929">
    <property type="component" value="Unassembled WGS sequence"/>
</dbReference>
<dbReference type="GO" id="GO:0034599">
    <property type="term" value="P:cellular response to oxidative stress"/>
    <property type="evidence" value="ECO:0007669"/>
    <property type="project" value="InterPro"/>
</dbReference>
<reference evidence="4 5" key="1">
    <citation type="journal article" date="2020" name="bioRxiv">
        <title>Sequence and annotation of 42 cannabis genomes reveals extensive copy number variation in cannabinoid synthesis and pathogen resistance genes.</title>
        <authorList>
            <person name="Mckernan K.J."/>
            <person name="Helbert Y."/>
            <person name="Kane L.T."/>
            <person name="Ebling H."/>
            <person name="Zhang L."/>
            <person name="Liu B."/>
            <person name="Eaton Z."/>
            <person name="Mclaughlin S."/>
            <person name="Kingan S."/>
            <person name="Baybayan P."/>
            <person name="Concepcion G."/>
            <person name="Jordan M."/>
            <person name="Riva A."/>
            <person name="Barbazuk W."/>
            <person name="Harkins T."/>
        </authorList>
    </citation>
    <scope>NUCLEOTIDE SEQUENCE [LARGE SCALE GENOMIC DNA]</scope>
    <source>
        <strain evidence="5">cv. Jamaican Lion 4</strain>
        <tissue evidence="4">Leaf</tissue>
    </source>
</reference>
<dbReference type="InterPro" id="IPR002016">
    <property type="entry name" value="Haem_peroxidase"/>
</dbReference>
<dbReference type="AlphaFoldDB" id="A0A7J6DP06"/>
<dbReference type="Gene3D" id="1.10.520.10">
    <property type="match status" value="1"/>
</dbReference>
<dbReference type="InterPro" id="IPR044831">
    <property type="entry name" value="Ccp1-like"/>
</dbReference>
<feature type="domain" description="Plant heme peroxidase family profile" evidence="3">
    <location>
        <begin position="93"/>
        <end position="132"/>
    </location>
</feature>
<dbReference type="EMBL" id="JAATIQ010000764">
    <property type="protein sequence ID" value="KAF4347812.1"/>
    <property type="molecule type" value="Genomic_DNA"/>
</dbReference>
<dbReference type="Pfam" id="PF00141">
    <property type="entry name" value="peroxidase"/>
    <property type="match status" value="1"/>
</dbReference>
<comment type="caution">
    <text evidence="4">The sequence shown here is derived from an EMBL/GenBank/DDBJ whole genome shotgun (WGS) entry which is preliminary data.</text>
</comment>
<evidence type="ECO:0000259" key="3">
    <source>
        <dbReference type="Pfam" id="PF00141"/>
    </source>
</evidence>
<dbReference type="PANTHER" id="PTHR31356:SF35">
    <property type="entry name" value="L-ASCORBATE PEROXIDASE 2, CYTOSOLIC"/>
    <property type="match status" value="1"/>
</dbReference>
<dbReference type="GO" id="GO:0009507">
    <property type="term" value="C:chloroplast"/>
    <property type="evidence" value="ECO:0007669"/>
    <property type="project" value="TreeGrafter"/>
</dbReference>
<dbReference type="InterPro" id="IPR002207">
    <property type="entry name" value="Peroxidase_I"/>
</dbReference>
<evidence type="ECO:0000256" key="1">
    <source>
        <dbReference type="ARBA" id="ARBA00023002"/>
    </source>
</evidence>
<keyword evidence="5" id="KW-1185">Reference proteome</keyword>
<organism evidence="4 5">
    <name type="scientific">Cannabis sativa</name>
    <name type="common">Hemp</name>
    <name type="synonym">Marijuana</name>
    <dbReference type="NCBI Taxonomy" id="3483"/>
    <lineage>
        <taxon>Eukaryota</taxon>
        <taxon>Viridiplantae</taxon>
        <taxon>Streptophyta</taxon>
        <taxon>Embryophyta</taxon>
        <taxon>Tracheophyta</taxon>
        <taxon>Spermatophyta</taxon>
        <taxon>Magnoliopsida</taxon>
        <taxon>eudicotyledons</taxon>
        <taxon>Gunneridae</taxon>
        <taxon>Pentapetalae</taxon>
        <taxon>rosids</taxon>
        <taxon>fabids</taxon>
        <taxon>Rosales</taxon>
        <taxon>Cannabaceae</taxon>
        <taxon>Cannabis</taxon>
    </lineage>
</organism>
<sequence>MKQNRHSSHRDLTPLWNQTPRKLLVQIPTTFHQSPLSISHFAIWFSPLKLVWVFELEQRKNKHRKISDFDGGLACFLTVSDLGFLRFLLKDKQEPPPDGRLPNATKGSDHLRDVFGHMGLSDQDIVALSGGHNSQLWMYWFYFDKRMIL</sequence>
<dbReference type="GO" id="GO:0042744">
    <property type="term" value="P:hydrogen peroxide catabolic process"/>
    <property type="evidence" value="ECO:0007669"/>
    <property type="project" value="TreeGrafter"/>
</dbReference>
<dbReference type="PRINTS" id="PR00459">
    <property type="entry name" value="ASPEROXIDASE"/>
</dbReference>
<keyword evidence="1" id="KW-0560">Oxidoreductase</keyword>
<gene>
    <name evidence="4" type="ORF">G4B88_012925</name>
</gene>
<evidence type="ECO:0000256" key="2">
    <source>
        <dbReference type="RuleBase" id="RU004241"/>
    </source>
</evidence>
<protein>
    <recommendedName>
        <fullName evidence="3">Plant heme peroxidase family profile domain-containing protein</fullName>
    </recommendedName>
</protein>
<accession>A0A7J6DP06</accession>
<proteinExistence type="inferred from homology"/>
<comment type="similarity">
    <text evidence="2">Belongs to the peroxidase family.</text>
</comment>
<evidence type="ECO:0000313" key="5">
    <source>
        <dbReference type="Proteomes" id="UP000583929"/>
    </source>
</evidence>